<keyword evidence="2" id="KW-1185">Reference proteome</keyword>
<organism evidence="1 2">
    <name type="scientific">Argiope bruennichi</name>
    <name type="common">Wasp spider</name>
    <name type="synonym">Aranea bruennichi</name>
    <dbReference type="NCBI Taxonomy" id="94029"/>
    <lineage>
        <taxon>Eukaryota</taxon>
        <taxon>Metazoa</taxon>
        <taxon>Ecdysozoa</taxon>
        <taxon>Arthropoda</taxon>
        <taxon>Chelicerata</taxon>
        <taxon>Arachnida</taxon>
        <taxon>Araneae</taxon>
        <taxon>Araneomorphae</taxon>
        <taxon>Entelegynae</taxon>
        <taxon>Araneoidea</taxon>
        <taxon>Araneidae</taxon>
        <taxon>Argiope</taxon>
    </lineage>
</organism>
<reference evidence="1" key="2">
    <citation type="submission" date="2020-06" db="EMBL/GenBank/DDBJ databases">
        <authorList>
            <person name="Sheffer M."/>
        </authorList>
    </citation>
    <scope>NUCLEOTIDE SEQUENCE</scope>
</reference>
<dbReference type="Proteomes" id="UP000807504">
    <property type="component" value="Unassembled WGS sequence"/>
</dbReference>
<proteinExistence type="predicted"/>
<dbReference type="AlphaFoldDB" id="A0A8T0EH95"/>
<name>A0A8T0EH95_ARGBR</name>
<dbReference type="EMBL" id="JABXBU010002227">
    <property type="protein sequence ID" value="KAF8773232.1"/>
    <property type="molecule type" value="Genomic_DNA"/>
</dbReference>
<gene>
    <name evidence="1" type="ORF">HNY73_015909</name>
</gene>
<dbReference type="PANTHER" id="PTHR33964:SF1">
    <property type="entry name" value="RE45066P"/>
    <property type="match status" value="1"/>
</dbReference>
<sequence>MIFIFLKDATSDHIPDFNDCGATNIYDCSHLYPAKLIEKAGNNPTKEDLEVICPHLLIFTLCRDTYVQNCAHPSVVHQFEIKELQLYIEICNPNSAIRTKYLEHQSCFKYLDTDGYELECYKAAQKAYKNHISEQISIKPNSNHEACLELAYTYWCAGIEVMKECGEEAYRTFLKIENMRPLSDVLRLYCSQINFELEFLSGFFPSVENAKNDMLQMIRSNDADYQTV</sequence>
<reference evidence="1" key="1">
    <citation type="journal article" date="2020" name="bioRxiv">
        <title>Chromosome-level reference genome of the European wasp spider Argiope bruennichi: a resource for studies on range expansion and evolutionary adaptation.</title>
        <authorList>
            <person name="Sheffer M.M."/>
            <person name="Hoppe A."/>
            <person name="Krehenwinkel H."/>
            <person name="Uhl G."/>
            <person name="Kuss A.W."/>
            <person name="Jensen L."/>
            <person name="Jensen C."/>
            <person name="Gillespie R.G."/>
            <person name="Hoff K.J."/>
            <person name="Prost S."/>
        </authorList>
    </citation>
    <scope>NUCLEOTIDE SEQUENCE</scope>
</reference>
<comment type="caution">
    <text evidence="1">The sequence shown here is derived from an EMBL/GenBank/DDBJ whole genome shotgun (WGS) entry which is preliminary data.</text>
</comment>
<accession>A0A8T0EH95</accession>
<protein>
    <submittedName>
        <fullName evidence="1">Uncharacterized protein</fullName>
    </submittedName>
</protein>
<dbReference type="PANTHER" id="PTHR33964">
    <property type="entry name" value="RE45066P-RELATED"/>
    <property type="match status" value="1"/>
</dbReference>
<evidence type="ECO:0000313" key="2">
    <source>
        <dbReference type="Proteomes" id="UP000807504"/>
    </source>
</evidence>
<evidence type="ECO:0000313" key="1">
    <source>
        <dbReference type="EMBL" id="KAF8773232.1"/>
    </source>
</evidence>